<dbReference type="AlphaFoldDB" id="A0A0H1R9Z0"/>
<dbReference type="EMBL" id="LCYG01000044">
    <property type="protein sequence ID" value="KLK91859.1"/>
    <property type="molecule type" value="Genomic_DNA"/>
</dbReference>
<dbReference type="STRING" id="1225564.AA309_17760"/>
<evidence type="ECO:0000313" key="1">
    <source>
        <dbReference type="EMBL" id="KLK91859.1"/>
    </source>
</evidence>
<keyword evidence="2" id="KW-1185">Reference proteome</keyword>
<accession>A0A0H1R9Z0</accession>
<dbReference type="PATRIC" id="fig|1225564.3.peg.4681"/>
<dbReference type="Proteomes" id="UP000035489">
    <property type="component" value="Unassembled WGS sequence"/>
</dbReference>
<organism evidence="1 2">
    <name type="scientific">Microvirga vignae</name>
    <dbReference type="NCBI Taxonomy" id="1225564"/>
    <lineage>
        <taxon>Bacteria</taxon>
        <taxon>Pseudomonadati</taxon>
        <taxon>Pseudomonadota</taxon>
        <taxon>Alphaproteobacteria</taxon>
        <taxon>Hyphomicrobiales</taxon>
        <taxon>Methylobacteriaceae</taxon>
        <taxon>Microvirga</taxon>
    </lineage>
</organism>
<name>A0A0H1R9Z0_9HYPH</name>
<proteinExistence type="predicted"/>
<evidence type="ECO:0008006" key="3">
    <source>
        <dbReference type="Google" id="ProtNLM"/>
    </source>
</evidence>
<reference evidence="1 2" key="1">
    <citation type="submission" date="2015-05" db="EMBL/GenBank/DDBJ databases">
        <title>Draft genome sequence of Microvirga vignae strain BR3299, a novel nitrogen fixing bacteria isolated from Brazil semi-aired region.</title>
        <authorList>
            <person name="Zilli J.E."/>
            <person name="Passos S.R."/>
            <person name="Leite J."/>
            <person name="Baldani J.I."/>
            <person name="Xavier G.R."/>
            <person name="Rumjaneck N.G."/>
            <person name="Simoes-Araujo J.L."/>
        </authorList>
    </citation>
    <scope>NUCLEOTIDE SEQUENCE [LARGE SCALE GENOMIC DNA]</scope>
    <source>
        <strain evidence="1 2">BR3299</strain>
    </source>
</reference>
<sequence>MHERRWLAVMSDTRAIERTKRFRKLRRERGDREMNVWVSTAVAAALDEAVLAGQFKTRQEAIHAALAAAFVRKEVNLTS</sequence>
<comment type="caution">
    <text evidence="1">The sequence shown here is derived from an EMBL/GenBank/DDBJ whole genome shotgun (WGS) entry which is preliminary data.</text>
</comment>
<gene>
    <name evidence="1" type="ORF">AA309_17760</name>
</gene>
<evidence type="ECO:0000313" key="2">
    <source>
        <dbReference type="Proteomes" id="UP000035489"/>
    </source>
</evidence>
<protein>
    <recommendedName>
        <fullName evidence="3">Ribbon-helix-helix protein CopG domain-containing protein</fullName>
    </recommendedName>
</protein>